<name>A0A1R2CBC9_9CILI</name>
<evidence type="ECO:0000313" key="7">
    <source>
        <dbReference type="EMBL" id="OMJ86324.1"/>
    </source>
</evidence>
<sequence>MKTLRIYCEASGCKKTFRNQASLDNHVLKDHSNSKPTVHCDFKCPACFKSLSTKQSLKEHLYTHSGEKPYKCLEAGCGLLFRQSSQLSNHKKVHLEIKKSTPELSKINLVLLSKLFANEDCEKISIPTGPLTFEDAHLPQINPTGSDAIRIIDGHSLFKLEDNNSIS</sequence>
<evidence type="ECO:0000313" key="8">
    <source>
        <dbReference type="Proteomes" id="UP000187209"/>
    </source>
</evidence>
<dbReference type="GO" id="GO:0008270">
    <property type="term" value="F:zinc ion binding"/>
    <property type="evidence" value="ECO:0007669"/>
    <property type="project" value="UniProtKB-KW"/>
</dbReference>
<gene>
    <name evidence="7" type="ORF">SteCoe_12172</name>
</gene>
<reference evidence="7 8" key="1">
    <citation type="submission" date="2016-11" db="EMBL/GenBank/DDBJ databases">
        <title>The macronuclear genome of Stentor coeruleus: a giant cell with tiny introns.</title>
        <authorList>
            <person name="Slabodnick M."/>
            <person name="Ruby J.G."/>
            <person name="Reiff S.B."/>
            <person name="Swart E.C."/>
            <person name="Gosai S."/>
            <person name="Prabakaran S."/>
            <person name="Witkowska E."/>
            <person name="Larue G.E."/>
            <person name="Fisher S."/>
            <person name="Freeman R.M."/>
            <person name="Gunawardena J."/>
            <person name="Chu W."/>
            <person name="Stover N.A."/>
            <person name="Gregory B.D."/>
            <person name="Nowacki M."/>
            <person name="Derisi J."/>
            <person name="Roy S.W."/>
            <person name="Marshall W.F."/>
            <person name="Sood P."/>
        </authorList>
    </citation>
    <scope>NUCLEOTIDE SEQUENCE [LARGE SCALE GENOMIC DNA]</scope>
    <source>
        <strain evidence="7">WM001</strain>
    </source>
</reference>
<dbReference type="OrthoDB" id="6077919at2759"/>
<organism evidence="7 8">
    <name type="scientific">Stentor coeruleus</name>
    <dbReference type="NCBI Taxonomy" id="5963"/>
    <lineage>
        <taxon>Eukaryota</taxon>
        <taxon>Sar</taxon>
        <taxon>Alveolata</taxon>
        <taxon>Ciliophora</taxon>
        <taxon>Postciliodesmatophora</taxon>
        <taxon>Heterotrichea</taxon>
        <taxon>Heterotrichida</taxon>
        <taxon>Stentoridae</taxon>
        <taxon>Stentor</taxon>
    </lineage>
</organism>
<dbReference type="SUPFAM" id="SSF57667">
    <property type="entry name" value="beta-beta-alpha zinc fingers"/>
    <property type="match status" value="1"/>
</dbReference>
<dbReference type="PANTHER" id="PTHR19818">
    <property type="entry name" value="ZINC FINGER PROTEIN ZIC AND GLI"/>
    <property type="match status" value="1"/>
</dbReference>
<dbReference type="GO" id="GO:0045944">
    <property type="term" value="P:positive regulation of transcription by RNA polymerase II"/>
    <property type="evidence" value="ECO:0007669"/>
    <property type="project" value="UniProtKB-ARBA"/>
</dbReference>
<comment type="caution">
    <text evidence="7">The sequence shown here is derived from an EMBL/GenBank/DDBJ whole genome shotgun (WGS) entry which is preliminary data.</text>
</comment>
<evidence type="ECO:0000256" key="5">
    <source>
        <dbReference type="PROSITE-ProRule" id="PRU00042"/>
    </source>
</evidence>
<dbReference type="InterPro" id="IPR036236">
    <property type="entry name" value="Znf_C2H2_sf"/>
</dbReference>
<keyword evidence="3 5" id="KW-0863">Zinc-finger</keyword>
<dbReference type="PANTHER" id="PTHR19818:SF161">
    <property type="entry name" value="C2H2-TYPE DOMAIN-CONTAINING PROTEIN"/>
    <property type="match status" value="1"/>
</dbReference>
<dbReference type="SMART" id="SM00355">
    <property type="entry name" value="ZnF_C2H2"/>
    <property type="match status" value="3"/>
</dbReference>
<protein>
    <recommendedName>
        <fullName evidence="6">C2H2-type domain-containing protein</fullName>
    </recommendedName>
</protein>
<evidence type="ECO:0000256" key="4">
    <source>
        <dbReference type="ARBA" id="ARBA00022833"/>
    </source>
</evidence>
<keyword evidence="2" id="KW-0677">Repeat</keyword>
<feature type="domain" description="C2H2-type" evidence="6">
    <location>
        <begin position="6"/>
        <end position="36"/>
    </location>
</feature>
<dbReference type="GO" id="GO:0000978">
    <property type="term" value="F:RNA polymerase II cis-regulatory region sequence-specific DNA binding"/>
    <property type="evidence" value="ECO:0007669"/>
    <property type="project" value="TreeGrafter"/>
</dbReference>
<dbReference type="FunFam" id="3.30.160.60:FF:002343">
    <property type="entry name" value="Zinc finger protein 33A"/>
    <property type="match status" value="1"/>
</dbReference>
<dbReference type="Pfam" id="PF00096">
    <property type="entry name" value="zf-C2H2"/>
    <property type="match status" value="2"/>
</dbReference>
<dbReference type="GO" id="GO:0000981">
    <property type="term" value="F:DNA-binding transcription factor activity, RNA polymerase II-specific"/>
    <property type="evidence" value="ECO:0007669"/>
    <property type="project" value="TreeGrafter"/>
</dbReference>
<dbReference type="EMBL" id="MPUH01000209">
    <property type="protein sequence ID" value="OMJ86324.1"/>
    <property type="molecule type" value="Genomic_DNA"/>
</dbReference>
<keyword evidence="8" id="KW-1185">Reference proteome</keyword>
<dbReference type="InterPro" id="IPR013087">
    <property type="entry name" value="Znf_C2H2_type"/>
</dbReference>
<feature type="domain" description="C2H2-type" evidence="6">
    <location>
        <begin position="70"/>
        <end position="99"/>
    </location>
</feature>
<dbReference type="GO" id="GO:0005634">
    <property type="term" value="C:nucleus"/>
    <property type="evidence" value="ECO:0007669"/>
    <property type="project" value="UniProtKB-ARBA"/>
</dbReference>
<evidence type="ECO:0000256" key="1">
    <source>
        <dbReference type="ARBA" id="ARBA00022723"/>
    </source>
</evidence>
<evidence type="ECO:0000259" key="6">
    <source>
        <dbReference type="PROSITE" id="PS50157"/>
    </source>
</evidence>
<dbReference type="InterPro" id="IPR050329">
    <property type="entry name" value="GLI_C2H2-zinc-finger"/>
</dbReference>
<keyword evidence="1" id="KW-0479">Metal-binding</keyword>
<dbReference type="AlphaFoldDB" id="A0A1R2CBC9"/>
<dbReference type="Pfam" id="PF13894">
    <property type="entry name" value="zf-C2H2_4"/>
    <property type="match status" value="1"/>
</dbReference>
<dbReference type="PROSITE" id="PS00028">
    <property type="entry name" value="ZINC_FINGER_C2H2_1"/>
    <property type="match status" value="3"/>
</dbReference>
<dbReference type="Proteomes" id="UP000187209">
    <property type="component" value="Unassembled WGS sequence"/>
</dbReference>
<proteinExistence type="predicted"/>
<dbReference type="Gene3D" id="3.30.160.60">
    <property type="entry name" value="Classic Zinc Finger"/>
    <property type="match status" value="2"/>
</dbReference>
<keyword evidence="4" id="KW-0862">Zinc</keyword>
<feature type="domain" description="C2H2-type" evidence="6">
    <location>
        <begin position="42"/>
        <end position="69"/>
    </location>
</feature>
<dbReference type="PROSITE" id="PS50157">
    <property type="entry name" value="ZINC_FINGER_C2H2_2"/>
    <property type="match status" value="3"/>
</dbReference>
<accession>A0A1R2CBC9</accession>
<evidence type="ECO:0000256" key="3">
    <source>
        <dbReference type="ARBA" id="ARBA00022771"/>
    </source>
</evidence>
<evidence type="ECO:0000256" key="2">
    <source>
        <dbReference type="ARBA" id="ARBA00022737"/>
    </source>
</evidence>